<feature type="binding site" evidence="9">
    <location>
        <begin position="318"/>
        <end position="319"/>
    </location>
    <ligand>
        <name>2-[(2R,5Z)-2-carboxy-4-methylthiazol-5(2H)-ylidene]ethyl phosphate</name>
        <dbReference type="ChEBI" id="CHEBI:62899"/>
    </ligand>
</feature>
<dbReference type="CDD" id="cd00564">
    <property type="entry name" value="TMP_TenI"/>
    <property type="match status" value="1"/>
</dbReference>
<comment type="function">
    <text evidence="9">Condenses 4-methyl-5-(beta-hydroxyethyl)thiazole monophosphate (THZ-P) and 2-methyl-4-amino-5-hydroxymethyl pyrimidine pyrophosphate (HMP-PP) to form thiamine monophosphate (TMP).</text>
</comment>
<evidence type="ECO:0000256" key="5">
    <source>
        <dbReference type="ARBA" id="ARBA00022977"/>
    </source>
</evidence>
<comment type="catalytic activity">
    <reaction evidence="6 9 10">
        <text>4-methyl-5-(2-phosphooxyethyl)-thiazole + 4-amino-2-methyl-5-(diphosphooxymethyl)pyrimidine + H(+) = thiamine phosphate + diphosphate</text>
        <dbReference type="Rhea" id="RHEA:22328"/>
        <dbReference type="ChEBI" id="CHEBI:15378"/>
        <dbReference type="ChEBI" id="CHEBI:33019"/>
        <dbReference type="ChEBI" id="CHEBI:37575"/>
        <dbReference type="ChEBI" id="CHEBI:57841"/>
        <dbReference type="ChEBI" id="CHEBI:58296"/>
        <dbReference type="EC" id="2.5.1.3"/>
    </reaction>
</comment>
<dbReference type="UniPathway" id="UPA00060">
    <property type="reaction ID" value="UER00141"/>
</dbReference>
<name>A0A2Z2LI16_9RICK</name>
<reference evidence="13 14" key="2">
    <citation type="journal article" date="2019" name="BMC Genomics">
        <title>The Anaplasma ovis genome reveals a high proportion of pseudogenes.</title>
        <authorList>
            <person name="Liu Z."/>
            <person name="Peasley A.M."/>
            <person name="Yang J."/>
            <person name="Li Y."/>
            <person name="Guan G."/>
            <person name="Luo J."/>
            <person name="Yin H."/>
            <person name="Brayton K.A."/>
        </authorList>
    </citation>
    <scope>NUCLEOTIDE SEQUENCE [LARGE SCALE GENOMIC DNA]</scope>
    <source>
        <strain evidence="13 14">Haibei</strain>
    </source>
</reference>
<feature type="binding site" evidence="9">
    <location>
        <begin position="267"/>
        <end position="269"/>
    </location>
    <ligand>
        <name>2-[(2R,5Z)-2-carboxy-4-methylthiazol-5(2H)-ylidene]ethyl phosphate</name>
        <dbReference type="ChEBI" id="CHEBI:62899"/>
    </ligand>
</feature>
<comment type="catalytic activity">
    <reaction evidence="8 9 10">
        <text>2-[(2R,5Z)-2-carboxy-4-methylthiazol-5(2H)-ylidene]ethyl phosphate + 4-amino-2-methyl-5-(diphosphooxymethyl)pyrimidine + 2 H(+) = thiamine phosphate + CO2 + diphosphate</text>
        <dbReference type="Rhea" id="RHEA:47844"/>
        <dbReference type="ChEBI" id="CHEBI:15378"/>
        <dbReference type="ChEBI" id="CHEBI:16526"/>
        <dbReference type="ChEBI" id="CHEBI:33019"/>
        <dbReference type="ChEBI" id="CHEBI:37575"/>
        <dbReference type="ChEBI" id="CHEBI:57841"/>
        <dbReference type="ChEBI" id="CHEBI:62899"/>
        <dbReference type="EC" id="2.5.1.3"/>
    </reaction>
</comment>
<keyword evidence="5 9" id="KW-0784">Thiamine biosynthesis</keyword>
<dbReference type="NCBIfam" id="TIGR00693">
    <property type="entry name" value="thiE"/>
    <property type="match status" value="1"/>
</dbReference>
<dbReference type="HAMAP" id="MF_00097">
    <property type="entry name" value="TMP_synthase"/>
    <property type="match status" value="1"/>
</dbReference>
<dbReference type="GO" id="GO:0000287">
    <property type="term" value="F:magnesium ion binding"/>
    <property type="evidence" value="ECO:0007669"/>
    <property type="project" value="UniProtKB-UniRule"/>
</dbReference>
<evidence type="ECO:0000256" key="2">
    <source>
        <dbReference type="ARBA" id="ARBA00022679"/>
    </source>
</evidence>
<dbReference type="Gene3D" id="3.20.20.70">
    <property type="entry name" value="Aldolase class I"/>
    <property type="match status" value="1"/>
</dbReference>
<comment type="cofactor">
    <cofactor evidence="9">
        <name>Mg(2+)</name>
        <dbReference type="ChEBI" id="CHEBI:18420"/>
    </cofactor>
    <text evidence="9">Binds 1 Mg(2+) ion per subunit.</text>
</comment>
<dbReference type="EMBL" id="CP015994">
    <property type="protein sequence ID" value="ASI47505.1"/>
    <property type="molecule type" value="Genomic_DNA"/>
</dbReference>
<feature type="binding site" evidence="9">
    <location>
        <position position="298"/>
    </location>
    <ligand>
        <name>2-[(2R,5Z)-2-carboxy-4-methylthiazol-5(2H)-ylidene]ethyl phosphate</name>
        <dbReference type="ChEBI" id="CHEBI:62899"/>
    </ligand>
</feature>
<evidence type="ECO:0000256" key="6">
    <source>
        <dbReference type="ARBA" id="ARBA00047334"/>
    </source>
</evidence>
<evidence type="ECO:0000259" key="12">
    <source>
        <dbReference type="Pfam" id="PF02581"/>
    </source>
</evidence>
<comment type="pathway">
    <text evidence="1 9 11">Cofactor biosynthesis; thiamine diphosphate biosynthesis; thiamine phosphate from 4-amino-2-methyl-5-diphosphomethylpyrimidine and 4-methyl-5-(2-phosphoethyl)-thiazole: step 1/1.</text>
</comment>
<feature type="binding site" evidence="9">
    <location>
        <position position="202"/>
    </location>
    <ligand>
        <name>4-amino-2-methyl-5-(diphosphooxymethyl)pyrimidine</name>
        <dbReference type="ChEBI" id="CHEBI:57841"/>
    </ligand>
</feature>
<protein>
    <recommendedName>
        <fullName evidence="9">Thiamine-phosphate synthase</fullName>
        <shortName evidence="9">TP synthase</shortName>
        <shortName evidence="9">TPS</shortName>
        <ecNumber evidence="9">2.5.1.3</ecNumber>
    </recommendedName>
    <alternativeName>
        <fullName evidence="9">Thiamine-phosphate pyrophosphorylase</fullName>
        <shortName evidence="9">TMP pyrophosphorylase</shortName>
        <shortName evidence="9">TMP-PPase</shortName>
    </alternativeName>
</protein>
<dbReference type="InterPro" id="IPR036206">
    <property type="entry name" value="ThiamineP_synth_sf"/>
</dbReference>
<accession>A0A2Z2LI16</accession>
<evidence type="ECO:0000256" key="1">
    <source>
        <dbReference type="ARBA" id="ARBA00005165"/>
    </source>
</evidence>
<evidence type="ECO:0000256" key="4">
    <source>
        <dbReference type="ARBA" id="ARBA00022842"/>
    </source>
</evidence>
<evidence type="ECO:0000256" key="10">
    <source>
        <dbReference type="RuleBase" id="RU003826"/>
    </source>
</evidence>
<evidence type="ECO:0000256" key="7">
    <source>
        <dbReference type="ARBA" id="ARBA00047851"/>
    </source>
</evidence>
<evidence type="ECO:0000256" key="3">
    <source>
        <dbReference type="ARBA" id="ARBA00022723"/>
    </source>
</evidence>
<dbReference type="PANTHER" id="PTHR20857">
    <property type="entry name" value="THIAMINE-PHOSPHATE PYROPHOSPHORYLASE"/>
    <property type="match status" value="1"/>
</dbReference>
<evidence type="ECO:0000313" key="13">
    <source>
        <dbReference type="EMBL" id="ASI47505.1"/>
    </source>
</evidence>
<organism evidence="13 14">
    <name type="scientific">Anaplasma ovis str. Haibei</name>
    <dbReference type="NCBI Taxonomy" id="1248439"/>
    <lineage>
        <taxon>Bacteria</taxon>
        <taxon>Pseudomonadati</taxon>
        <taxon>Pseudomonadota</taxon>
        <taxon>Alphaproteobacteria</taxon>
        <taxon>Rickettsiales</taxon>
        <taxon>Anaplasmataceae</taxon>
        <taxon>Anaplasma</taxon>
    </lineage>
</organism>
<dbReference type="KEGG" id="aoh:AOV_01015"/>
<comment type="catalytic activity">
    <reaction evidence="7 9 10">
        <text>2-(2-carboxy-4-methylthiazol-5-yl)ethyl phosphate + 4-amino-2-methyl-5-(diphosphooxymethyl)pyrimidine + 2 H(+) = thiamine phosphate + CO2 + diphosphate</text>
        <dbReference type="Rhea" id="RHEA:47848"/>
        <dbReference type="ChEBI" id="CHEBI:15378"/>
        <dbReference type="ChEBI" id="CHEBI:16526"/>
        <dbReference type="ChEBI" id="CHEBI:33019"/>
        <dbReference type="ChEBI" id="CHEBI:37575"/>
        <dbReference type="ChEBI" id="CHEBI:57841"/>
        <dbReference type="ChEBI" id="CHEBI:62890"/>
        <dbReference type="EC" id="2.5.1.3"/>
    </reaction>
</comment>
<reference evidence="14" key="1">
    <citation type="submission" date="2018-06" db="EMBL/GenBank/DDBJ databases">
        <title>The Anaplasma ovis genome reveals a high proportion of pseudogenes.</title>
        <authorList>
            <person name="Liu Z."/>
            <person name="Peasley A.M."/>
            <person name="Yang J."/>
            <person name="Li Y."/>
            <person name="Guan G."/>
            <person name="Luo J."/>
            <person name="Yin H."/>
            <person name="Brayton K.A."/>
        </authorList>
    </citation>
    <scope>NUCLEOTIDE SEQUENCE [LARGE SCALE GENOMIC DNA]</scope>
    <source>
        <strain evidence="14">Haibei</strain>
    </source>
</reference>
<dbReference type="EC" id="2.5.1.3" evidence="9"/>
<keyword evidence="4 9" id="KW-0460">Magnesium</keyword>
<dbReference type="OrthoDB" id="9794842at2"/>
<keyword evidence="14" id="KW-1185">Reference proteome</keyword>
<feature type="domain" description="Thiamine phosphate synthase/TenI" evidence="12">
    <location>
        <begin position="156"/>
        <end position="321"/>
    </location>
</feature>
<feature type="binding site" evidence="9">
    <location>
        <position position="222"/>
    </location>
    <ligand>
        <name>Mg(2+)</name>
        <dbReference type="ChEBI" id="CHEBI:18420"/>
    </ligand>
</feature>
<feature type="binding site" evidence="9">
    <location>
        <begin position="170"/>
        <end position="174"/>
    </location>
    <ligand>
        <name>4-amino-2-methyl-5-(diphosphooxymethyl)pyrimidine</name>
        <dbReference type="ChEBI" id="CHEBI:57841"/>
    </ligand>
</feature>
<feature type="binding site" evidence="9">
    <location>
        <position position="241"/>
    </location>
    <ligand>
        <name>4-amino-2-methyl-5-(diphosphooxymethyl)pyrimidine</name>
        <dbReference type="ChEBI" id="CHEBI:57841"/>
    </ligand>
</feature>
<dbReference type="GO" id="GO:0004789">
    <property type="term" value="F:thiamine-phosphate diphosphorylase activity"/>
    <property type="evidence" value="ECO:0007669"/>
    <property type="project" value="UniProtKB-UniRule"/>
</dbReference>
<evidence type="ECO:0000256" key="9">
    <source>
        <dbReference type="HAMAP-Rule" id="MF_00097"/>
    </source>
</evidence>
<comment type="similarity">
    <text evidence="9 10">Belongs to the thiamine-phosphate synthase family.</text>
</comment>
<dbReference type="InterPro" id="IPR034291">
    <property type="entry name" value="TMP_synthase"/>
</dbReference>
<dbReference type="SUPFAM" id="SSF51391">
    <property type="entry name" value="Thiamin phosphate synthase"/>
    <property type="match status" value="1"/>
</dbReference>
<evidence type="ECO:0000256" key="11">
    <source>
        <dbReference type="RuleBase" id="RU004253"/>
    </source>
</evidence>
<dbReference type="GO" id="GO:0005737">
    <property type="term" value="C:cytoplasm"/>
    <property type="evidence" value="ECO:0007669"/>
    <property type="project" value="TreeGrafter"/>
</dbReference>
<dbReference type="GO" id="GO:0009229">
    <property type="term" value="P:thiamine diphosphate biosynthetic process"/>
    <property type="evidence" value="ECO:0007669"/>
    <property type="project" value="UniProtKB-UniRule"/>
</dbReference>
<dbReference type="InterPro" id="IPR013785">
    <property type="entry name" value="Aldolase_TIM"/>
</dbReference>
<dbReference type="Pfam" id="PF02581">
    <property type="entry name" value="TMP-TENI"/>
    <property type="match status" value="1"/>
</dbReference>
<feature type="binding site" evidence="9">
    <location>
        <position position="270"/>
    </location>
    <ligand>
        <name>4-amino-2-methyl-5-(diphosphooxymethyl)pyrimidine</name>
        <dbReference type="ChEBI" id="CHEBI:57841"/>
    </ligand>
</feature>
<dbReference type="GO" id="GO:0009228">
    <property type="term" value="P:thiamine biosynthetic process"/>
    <property type="evidence" value="ECO:0007669"/>
    <property type="project" value="UniProtKB-KW"/>
</dbReference>
<feature type="binding site" evidence="9">
    <location>
        <position position="203"/>
    </location>
    <ligand>
        <name>Mg(2+)</name>
        <dbReference type="ChEBI" id="CHEBI:18420"/>
    </ligand>
</feature>
<gene>
    <name evidence="9 13" type="primary">thiE</name>
    <name evidence="13" type="ORF">AOV_01015</name>
</gene>
<evidence type="ECO:0000313" key="14">
    <source>
        <dbReference type="Proteomes" id="UP000259762"/>
    </source>
</evidence>
<sequence>MHLMCGNSMASCAVAEAVRDTHLSSKEDVYAVNAEYADGVYADYYFNGHEEIKLIYKCSGPTDCDTLARSHRYVVNHALGTTKCKDMKDALLDCIVLARMLASAIMSGNSLADWDLYDINGEYFTRIASGFDRQDIVHGFDGMENIGLYLIVPDDTWFERAMRCGVKTIQLRAKGLPMREVGRMIQRCVQLSKDNGVQLIVNDRWDLAIEYGAHGVHLGQEDIQTADLESIIKSEMKLGLSTHCYHELARACFFRPSYIALGPVFHTTSKDMRFKPQGLQLLRQWVQCSGLPVVGIGGIDASNIGSVVGLGVSGVAVISAVTGAEDPEAAVLGLQRAFGDQ</sequence>
<keyword evidence="2 9" id="KW-0808">Transferase</keyword>
<evidence type="ECO:0000256" key="8">
    <source>
        <dbReference type="ARBA" id="ARBA00047883"/>
    </source>
</evidence>
<dbReference type="AlphaFoldDB" id="A0A2Z2LI16"/>
<dbReference type="Proteomes" id="UP000259762">
    <property type="component" value="Chromosome"/>
</dbReference>
<dbReference type="PANTHER" id="PTHR20857:SF15">
    <property type="entry name" value="THIAMINE-PHOSPHATE SYNTHASE"/>
    <property type="match status" value="1"/>
</dbReference>
<dbReference type="InterPro" id="IPR022998">
    <property type="entry name" value="ThiamineP_synth_TenI"/>
</dbReference>
<keyword evidence="3 9" id="KW-0479">Metal-binding</keyword>
<proteinExistence type="inferred from homology"/>